<dbReference type="AlphaFoldDB" id="A0A8J3IBF4"/>
<sequence length="237" mass="25735">MGRKFSWFALLCFICSLTLGSMLLNACGAQDPAVRDNKAPRTIARDTVEEKRATPTTELGLQAQGTTPTPTATPIPSKAGNIPSTGTGAAPYGAPPAVTSLEQQLTNQLFQQINKDRAARGLYAYTWNDTLAGGARLHSWNMFHCGFSHTCPDGLDQCQRIANEGFAGYSDCGENIGEAGPSTPAWTNVYNIHMSMVNEPPDGWHRIHLFSTTLHKIGIGVYVDPDGWVWFTEDMVS</sequence>
<evidence type="ECO:0000313" key="5">
    <source>
        <dbReference type="Proteomes" id="UP000612362"/>
    </source>
</evidence>
<keyword evidence="5" id="KW-1185">Reference proteome</keyword>
<dbReference type="Gene3D" id="3.40.33.10">
    <property type="entry name" value="CAP"/>
    <property type="match status" value="1"/>
</dbReference>
<feature type="compositionally biased region" description="Low complexity" evidence="1">
    <location>
        <begin position="66"/>
        <end position="76"/>
    </location>
</feature>
<protein>
    <recommendedName>
        <fullName evidence="3">SCP domain-containing protein</fullName>
    </recommendedName>
</protein>
<dbReference type="EMBL" id="BNJF01000007">
    <property type="protein sequence ID" value="GHO50190.1"/>
    <property type="molecule type" value="Genomic_DNA"/>
</dbReference>
<dbReference type="Pfam" id="PF00188">
    <property type="entry name" value="CAP"/>
    <property type="match status" value="1"/>
</dbReference>
<dbReference type="Proteomes" id="UP000612362">
    <property type="component" value="Unassembled WGS sequence"/>
</dbReference>
<feature type="signal peptide" evidence="2">
    <location>
        <begin position="1"/>
        <end position="26"/>
    </location>
</feature>
<dbReference type="RefSeq" id="WP_220199246.1">
    <property type="nucleotide sequence ID" value="NZ_BNJF01000007.1"/>
</dbReference>
<organism evidence="4 5">
    <name type="scientific">Ktedonospora formicarum</name>
    <dbReference type="NCBI Taxonomy" id="2778364"/>
    <lineage>
        <taxon>Bacteria</taxon>
        <taxon>Bacillati</taxon>
        <taxon>Chloroflexota</taxon>
        <taxon>Ktedonobacteria</taxon>
        <taxon>Ktedonobacterales</taxon>
        <taxon>Ktedonobacteraceae</taxon>
        <taxon>Ktedonospora</taxon>
    </lineage>
</organism>
<dbReference type="PANTHER" id="PTHR31157">
    <property type="entry name" value="SCP DOMAIN-CONTAINING PROTEIN"/>
    <property type="match status" value="1"/>
</dbReference>
<evidence type="ECO:0000259" key="3">
    <source>
        <dbReference type="Pfam" id="PF00188"/>
    </source>
</evidence>
<comment type="caution">
    <text evidence="4">The sequence shown here is derived from an EMBL/GenBank/DDBJ whole genome shotgun (WGS) entry which is preliminary data.</text>
</comment>
<feature type="compositionally biased region" description="Polar residues" evidence="1">
    <location>
        <begin position="54"/>
        <end position="65"/>
    </location>
</feature>
<evidence type="ECO:0000256" key="1">
    <source>
        <dbReference type="SAM" id="MobiDB-lite"/>
    </source>
</evidence>
<dbReference type="InterPro" id="IPR014044">
    <property type="entry name" value="CAP_dom"/>
</dbReference>
<gene>
    <name evidence="4" type="ORF">KSX_83530</name>
</gene>
<keyword evidence="2" id="KW-0732">Signal</keyword>
<feature type="chain" id="PRO_5035205886" description="SCP domain-containing protein" evidence="2">
    <location>
        <begin position="27"/>
        <end position="237"/>
    </location>
</feature>
<dbReference type="PANTHER" id="PTHR31157:SF1">
    <property type="entry name" value="SCP DOMAIN-CONTAINING PROTEIN"/>
    <property type="match status" value="1"/>
</dbReference>
<dbReference type="InterPro" id="IPR035940">
    <property type="entry name" value="CAP_sf"/>
</dbReference>
<feature type="compositionally biased region" description="Basic and acidic residues" evidence="1">
    <location>
        <begin position="33"/>
        <end position="53"/>
    </location>
</feature>
<dbReference type="CDD" id="cd05379">
    <property type="entry name" value="CAP_bacterial"/>
    <property type="match status" value="1"/>
</dbReference>
<name>A0A8J3IBF4_9CHLR</name>
<feature type="region of interest" description="Disordered" evidence="1">
    <location>
        <begin position="32"/>
        <end position="90"/>
    </location>
</feature>
<evidence type="ECO:0000313" key="4">
    <source>
        <dbReference type="EMBL" id="GHO50190.1"/>
    </source>
</evidence>
<feature type="domain" description="SCP" evidence="3">
    <location>
        <begin position="112"/>
        <end position="232"/>
    </location>
</feature>
<reference evidence="4" key="1">
    <citation type="submission" date="2020-10" db="EMBL/GenBank/DDBJ databases">
        <title>Taxonomic study of unclassified bacteria belonging to the class Ktedonobacteria.</title>
        <authorList>
            <person name="Yabe S."/>
            <person name="Wang C.M."/>
            <person name="Zheng Y."/>
            <person name="Sakai Y."/>
            <person name="Cavaletti L."/>
            <person name="Monciardini P."/>
            <person name="Donadio S."/>
        </authorList>
    </citation>
    <scope>NUCLEOTIDE SEQUENCE</scope>
    <source>
        <strain evidence="4">SOSP1-1</strain>
    </source>
</reference>
<evidence type="ECO:0000256" key="2">
    <source>
        <dbReference type="SAM" id="SignalP"/>
    </source>
</evidence>
<accession>A0A8J3IBF4</accession>
<proteinExistence type="predicted"/>
<dbReference type="SUPFAM" id="SSF55797">
    <property type="entry name" value="PR-1-like"/>
    <property type="match status" value="1"/>
</dbReference>